<dbReference type="EMBL" id="CP032382">
    <property type="protein sequence ID" value="AYB33367.1"/>
    <property type="molecule type" value="Genomic_DNA"/>
</dbReference>
<feature type="transmembrane region" description="Helical" evidence="1">
    <location>
        <begin position="31"/>
        <end position="55"/>
    </location>
</feature>
<evidence type="ECO:0000313" key="2">
    <source>
        <dbReference type="EMBL" id="AYB33367.1"/>
    </source>
</evidence>
<dbReference type="KEGG" id="chk:D4L85_23495"/>
<organism evidence="2 3">
    <name type="scientific">Chryseolinea soli</name>
    <dbReference type="NCBI Taxonomy" id="2321403"/>
    <lineage>
        <taxon>Bacteria</taxon>
        <taxon>Pseudomonadati</taxon>
        <taxon>Bacteroidota</taxon>
        <taxon>Cytophagia</taxon>
        <taxon>Cytophagales</taxon>
        <taxon>Fulvivirgaceae</taxon>
        <taxon>Chryseolinea</taxon>
    </lineage>
</organism>
<name>A0A385ST94_9BACT</name>
<feature type="transmembrane region" description="Helical" evidence="1">
    <location>
        <begin position="67"/>
        <end position="86"/>
    </location>
</feature>
<keyword evidence="1" id="KW-1133">Transmembrane helix</keyword>
<evidence type="ECO:0000256" key="1">
    <source>
        <dbReference type="SAM" id="Phobius"/>
    </source>
</evidence>
<keyword evidence="1" id="KW-0472">Membrane</keyword>
<feature type="transmembrane region" description="Helical" evidence="1">
    <location>
        <begin position="107"/>
        <end position="126"/>
    </location>
</feature>
<sequence length="129" mass="14832">MYNPNNFFFSYFYYRLYHLNSNKGDFQGFPAAAVITLIQSLAILDVGIFIMEVFVRGPVLAPYARQIAYSATALGFLLLFLNYKKYNSNFDKMEEKWRGEARKSRRVKGLLIALTVVLVFVPLALVTKL</sequence>
<dbReference type="AlphaFoldDB" id="A0A385ST94"/>
<accession>A0A385ST94</accession>
<keyword evidence="1" id="KW-0812">Transmembrane</keyword>
<protein>
    <submittedName>
        <fullName evidence="2">Uncharacterized protein</fullName>
    </submittedName>
</protein>
<proteinExistence type="predicted"/>
<keyword evidence="3" id="KW-1185">Reference proteome</keyword>
<dbReference type="Proteomes" id="UP000266183">
    <property type="component" value="Chromosome"/>
</dbReference>
<reference evidence="3" key="1">
    <citation type="submission" date="2018-09" db="EMBL/GenBank/DDBJ databases">
        <title>Chryseolinea sp. KIS68-18 isolated from soil.</title>
        <authorList>
            <person name="Weon H.-Y."/>
            <person name="Kwon S.-W."/>
            <person name="Lee S.A."/>
        </authorList>
    </citation>
    <scope>NUCLEOTIDE SEQUENCE [LARGE SCALE GENOMIC DNA]</scope>
    <source>
        <strain evidence="3">KIS68-18</strain>
    </source>
</reference>
<evidence type="ECO:0000313" key="3">
    <source>
        <dbReference type="Proteomes" id="UP000266183"/>
    </source>
</evidence>
<gene>
    <name evidence="2" type="ORF">D4L85_23495</name>
</gene>